<comment type="caution">
    <text evidence="3">The sequence shown here is derived from an EMBL/GenBank/DDBJ whole genome shotgun (WGS) entry which is preliminary data.</text>
</comment>
<protein>
    <submittedName>
        <fullName evidence="3">Uncharacterized protein</fullName>
    </submittedName>
</protein>
<keyword evidence="2" id="KW-0812">Transmembrane</keyword>
<name>A0A2G8K460_STIJA</name>
<keyword evidence="4" id="KW-1185">Reference proteome</keyword>
<proteinExistence type="predicted"/>
<feature type="transmembrane region" description="Helical" evidence="2">
    <location>
        <begin position="39"/>
        <end position="59"/>
    </location>
</feature>
<evidence type="ECO:0000313" key="4">
    <source>
        <dbReference type="Proteomes" id="UP000230750"/>
    </source>
</evidence>
<sequence>MVQCSTGITQFTIYYEIQGDVFSRQEAGTAASEPPSSPVYLVALVIPVLLIIILLVVIIKRIRQKPASESKSVDVQDVDHVNAGVTNDPEDYIALVEQSRNTPAPKYQDLTEKEAPTQVLMYERIILETADATPKAMPRQGIKRQTDYQFDGANHGETDARKLPRVPHPDLQSEDDTEYEVPEMFEEYTGVYINTLGASKPITPRPMKIIEYKTFMGRERSKVISEIVQQFTALKTGQQHPWTAAVKLQNKPKNVFKALLP</sequence>
<feature type="region of interest" description="Disordered" evidence="1">
    <location>
        <begin position="150"/>
        <end position="177"/>
    </location>
</feature>
<evidence type="ECO:0000313" key="3">
    <source>
        <dbReference type="EMBL" id="PIK42788.1"/>
    </source>
</evidence>
<dbReference type="AlphaFoldDB" id="A0A2G8K460"/>
<dbReference type="Proteomes" id="UP000230750">
    <property type="component" value="Unassembled WGS sequence"/>
</dbReference>
<evidence type="ECO:0000256" key="1">
    <source>
        <dbReference type="SAM" id="MobiDB-lite"/>
    </source>
</evidence>
<reference evidence="3 4" key="1">
    <citation type="journal article" date="2017" name="PLoS Biol.">
        <title>The sea cucumber genome provides insights into morphological evolution and visceral regeneration.</title>
        <authorList>
            <person name="Zhang X."/>
            <person name="Sun L."/>
            <person name="Yuan J."/>
            <person name="Sun Y."/>
            <person name="Gao Y."/>
            <person name="Zhang L."/>
            <person name="Li S."/>
            <person name="Dai H."/>
            <person name="Hamel J.F."/>
            <person name="Liu C."/>
            <person name="Yu Y."/>
            <person name="Liu S."/>
            <person name="Lin W."/>
            <person name="Guo K."/>
            <person name="Jin S."/>
            <person name="Xu P."/>
            <person name="Storey K.B."/>
            <person name="Huan P."/>
            <person name="Zhang T."/>
            <person name="Zhou Y."/>
            <person name="Zhang J."/>
            <person name="Lin C."/>
            <person name="Li X."/>
            <person name="Xing L."/>
            <person name="Huo D."/>
            <person name="Sun M."/>
            <person name="Wang L."/>
            <person name="Mercier A."/>
            <person name="Li F."/>
            <person name="Yang H."/>
            <person name="Xiang J."/>
        </authorList>
    </citation>
    <scope>NUCLEOTIDE SEQUENCE [LARGE SCALE GENOMIC DNA]</scope>
    <source>
        <strain evidence="3">Shaxun</strain>
        <tissue evidence="3">Muscle</tissue>
    </source>
</reference>
<keyword evidence="2" id="KW-0472">Membrane</keyword>
<accession>A0A2G8K460</accession>
<evidence type="ECO:0000256" key="2">
    <source>
        <dbReference type="SAM" id="Phobius"/>
    </source>
</evidence>
<gene>
    <name evidence="3" type="ORF">BSL78_20362</name>
</gene>
<feature type="non-terminal residue" evidence="3">
    <location>
        <position position="261"/>
    </location>
</feature>
<keyword evidence="2" id="KW-1133">Transmembrane helix</keyword>
<organism evidence="3 4">
    <name type="scientific">Stichopus japonicus</name>
    <name type="common">Sea cucumber</name>
    <dbReference type="NCBI Taxonomy" id="307972"/>
    <lineage>
        <taxon>Eukaryota</taxon>
        <taxon>Metazoa</taxon>
        <taxon>Echinodermata</taxon>
        <taxon>Eleutherozoa</taxon>
        <taxon>Echinozoa</taxon>
        <taxon>Holothuroidea</taxon>
        <taxon>Aspidochirotacea</taxon>
        <taxon>Aspidochirotida</taxon>
        <taxon>Stichopodidae</taxon>
        <taxon>Apostichopus</taxon>
    </lineage>
</organism>
<dbReference type="EMBL" id="MRZV01000904">
    <property type="protein sequence ID" value="PIK42788.1"/>
    <property type="molecule type" value="Genomic_DNA"/>
</dbReference>